<evidence type="ECO:0000313" key="14">
    <source>
        <dbReference type="EMBL" id="CAF0944814.1"/>
    </source>
</evidence>
<dbReference type="InterPro" id="IPR012962">
    <property type="entry name" value="Pept_M54_archaemetzincn"/>
</dbReference>
<evidence type="ECO:0000256" key="10">
    <source>
        <dbReference type="ARBA" id="ARBA00048905"/>
    </source>
</evidence>
<evidence type="ECO:0000256" key="8">
    <source>
        <dbReference type="ARBA" id="ARBA00023049"/>
    </source>
</evidence>
<evidence type="ECO:0000313" key="16">
    <source>
        <dbReference type="EMBL" id="CAF3719519.1"/>
    </source>
</evidence>
<dbReference type="GO" id="GO:0005634">
    <property type="term" value="C:nucleus"/>
    <property type="evidence" value="ECO:0007669"/>
    <property type="project" value="TreeGrafter"/>
</dbReference>
<dbReference type="InterPro" id="IPR050134">
    <property type="entry name" value="NAD-dep_sirtuin_deacylases"/>
</dbReference>
<evidence type="ECO:0000256" key="11">
    <source>
        <dbReference type="PROSITE-ProRule" id="PRU00236"/>
    </source>
</evidence>
<feature type="active site" description="Proton acceptor" evidence="11">
    <location>
        <position position="310"/>
    </location>
</feature>
<evidence type="ECO:0000256" key="2">
    <source>
        <dbReference type="ARBA" id="ARBA00022670"/>
    </source>
</evidence>
<feature type="binding site" evidence="11">
    <location>
        <position position="342"/>
    </location>
    <ligand>
        <name>Zn(2+)</name>
        <dbReference type="ChEBI" id="CHEBI:29105"/>
    </ligand>
</feature>
<sequence length="579" mass="65653">MLDVVIHPFGEVDPELTEFIRSKLETRFNVNVIIGENHKTLPVEINKERKQYPSTPILRFLENLSTTKKQSVARLGIVTVDLYVSHLNFVFGEASGSTHVAVFSTNRLNPTRWNEKFDKQKFFERSLVEAVHELGHAFGLKHCDKTDCVMWFSNTLEETDRKGILNAFRALKTDENENVNEPVLKSFDLKGAADYMKNCENIIVMSGAGISTSAGIPDFRSPDTGLYSQLEKYNLPFPEAVFHLEFFKKNPKPFFLLAKELYPENFKPTPAHYFIRLLNEKKKLLRVFTQNIDSLERVAEIPADKIVEAHGTFFTSHCIDCKEEYSLQHVKDIIFKDEIPTCLCGGIIKPDIIFFGERLPDKFHTLRMKDFPKADFLIIIGTSLMVAPFSHLISNLYADDYVPLYLISFSVNRNCPRLLINMEPVGIKSANIFSSEPLMFNSDRNRRDVFYQGSCDDGVFELAKLLDWEDDFKKLLESVGSSAAQKKVATTSKLAEEDTITPAVATASAISKKLSKSHTGSEKQKDRSISPKKNSPNRNRNSPNGSQLNEAIKNADELAKEMAEVVLEDGQLNDDKKKQ</sequence>
<dbReference type="GO" id="GO:0008237">
    <property type="term" value="F:metallopeptidase activity"/>
    <property type="evidence" value="ECO:0007669"/>
    <property type="project" value="UniProtKB-KW"/>
</dbReference>
<evidence type="ECO:0000256" key="7">
    <source>
        <dbReference type="ARBA" id="ARBA00023027"/>
    </source>
</evidence>
<feature type="region of interest" description="Disordered" evidence="12">
    <location>
        <begin position="511"/>
        <end position="556"/>
    </location>
</feature>
<dbReference type="PANTHER" id="PTHR11085">
    <property type="entry name" value="NAD-DEPENDENT PROTEIN DEACYLASE SIRTUIN-5, MITOCHONDRIAL-RELATED"/>
    <property type="match status" value="1"/>
</dbReference>
<dbReference type="Proteomes" id="UP000682733">
    <property type="component" value="Unassembled WGS sequence"/>
</dbReference>
<feature type="binding site" evidence="11">
    <location>
        <position position="321"/>
    </location>
    <ligand>
        <name>Zn(2+)</name>
        <dbReference type="ChEBI" id="CHEBI:29105"/>
    </ligand>
</feature>
<reference evidence="15" key="1">
    <citation type="submission" date="2021-02" db="EMBL/GenBank/DDBJ databases">
        <authorList>
            <person name="Nowell W R."/>
        </authorList>
    </citation>
    <scope>NUCLEOTIDE SEQUENCE</scope>
</reference>
<proteinExistence type="predicted"/>
<dbReference type="GO" id="GO:0006508">
    <property type="term" value="P:proteolysis"/>
    <property type="evidence" value="ECO:0007669"/>
    <property type="project" value="UniProtKB-KW"/>
</dbReference>
<comment type="catalytic activity">
    <reaction evidence="10">
        <text>N(6)-tetradecanoyl-L-lysyl-[protein] + NAD(+) + H2O = 2''-O-tetradecanoyl-ADP-D-ribose + nicotinamide + L-lysyl-[protein]</text>
        <dbReference type="Rhea" id="RHEA:70567"/>
        <dbReference type="Rhea" id="RHEA-COMP:9752"/>
        <dbReference type="Rhea" id="RHEA-COMP:15437"/>
        <dbReference type="ChEBI" id="CHEBI:15377"/>
        <dbReference type="ChEBI" id="CHEBI:17154"/>
        <dbReference type="ChEBI" id="CHEBI:29969"/>
        <dbReference type="ChEBI" id="CHEBI:57540"/>
        <dbReference type="ChEBI" id="CHEBI:141129"/>
        <dbReference type="ChEBI" id="CHEBI:189674"/>
    </reaction>
    <physiologicalReaction direction="left-to-right" evidence="10">
        <dbReference type="Rhea" id="RHEA:70568"/>
    </physiologicalReaction>
</comment>
<dbReference type="CDD" id="cd11375">
    <property type="entry name" value="Peptidase_M54"/>
    <property type="match status" value="1"/>
</dbReference>
<dbReference type="Pfam" id="PF07998">
    <property type="entry name" value="Peptidase_M54"/>
    <property type="match status" value="1"/>
</dbReference>
<dbReference type="Proteomes" id="UP000677228">
    <property type="component" value="Unassembled WGS sequence"/>
</dbReference>
<keyword evidence="4 11" id="KW-0479">Metal-binding</keyword>
<dbReference type="InterPro" id="IPR024079">
    <property type="entry name" value="MetalloPept_cat_dom_sf"/>
</dbReference>
<name>A0A814KBC9_9BILA</name>
<dbReference type="EMBL" id="CAJOBA010004657">
    <property type="protein sequence ID" value="CAF3719519.1"/>
    <property type="molecule type" value="Genomic_DNA"/>
</dbReference>
<keyword evidence="2" id="KW-0645">Protease</keyword>
<feature type="compositionally biased region" description="Basic and acidic residues" evidence="12">
    <location>
        <begin position="519"/>
        <end position="529"/>
    </location>
</feature>
<feature type="compositionally biased region" description="Low complexity" evidence="12">
    <location>
        <begin position="531"/>
        <end position="544"/>
    </location>
</feature>
<dbReference type="SUPFAM" id="SSF52467">
    <property type="entry name" value="DHS-like NAD/FAD-binding domain"/>
    <property type="match status" value="1"/>
</dbReference>
<dbReference type="InterPro" id="IPR026591">
    <property type="entry name" value="Sirtuin_cat_small_dom_sf"/>
</dbReference>
<dbReference type="EMBL" id="CAJNOQ010004156">
    <property type="protein sequence ID" value="CAF1047132.1"/>
    <property type="molecule type" value="Genomic_DNA"/>
</dbReference>
<dbReference type="EMBL" id="CAJOBC010004156">
    <property type="protein sequence ID" value="CAF3816889.1"/>
    <property type="molecule type" value="Genomic_DNA"/>
</dbReference>
<comment type="cofactor">
    <cofactor evidence="1">
        <name>Zn(2+)</name>
        <dbReference type="ChEBI" id="CHEBI:29105"/>
    </cofactor>
</comment>
<comment type="catalytic activity">
    <reaction evidence="9">
        <text>N(6)-hexadecanoyl-L-lysyl-[protein] + NAD(+) + H2O = 2''-O-hexadecanoyl-ADP-D-ribose + nicotinamide + L-lysyl-[protein]</text>
        <dbReference type="Rhea" id="RHEA:70563"/>
        <dbReference type="Rhea" id="RHEA-COMP:9752"/>
        <dbReference type="Rhea" id="RHEA-COMP:14175"/>
        <dbReference type="ChEBI" id="CHEBI:15377"/>
        <dbReference type="ChEBI" id="CHEBI:17154"/>
        <dbReference type="ChEBI" id="CHEBI:29969"/>
        <dbReference type="ChEBI" id="CHEBI:57540"/>
        <dbReference type="ChEBI" id="CHEBI:138936"/>
        <dbReference type="ChEBI" id="CHEBI:189673"/>
    </reaction>
    <physiologicalReaction direction="left-to-right" evidence="9">
        <dbReference type="Rhea" id="RHEA:70564"/>
    </physiologicalReaction>
</comment>
<keyword evidence="7" id="KW-0520">NAD</keyword>
<evidence type="ECO:0000256" key="4">
    <source>
        <dbReference type="ARBA" id="ARBA00022723"/>
    </source>
</evidence>
<dbReference type="Gene3D" id="3.40.50.1220">
    <property type="entry name" value="TPP-binding domain"/>
    <property type="match status" value="1"/>
</dbReference>
<comment type="caution">
    <text evidence="15">The sequence shown here is derived from an EMBL/GenBank/DDBJ whole genome shotgun (WGS) entry which is preliminary data.</text>
</comment>
<dbReference type="InterPro" id="IPR029035">
    <property type="entry name" value="DHS-like_NAD/FAD-binding_dom"/>
</dbReference>
<dbReference type="InterPro" id="IPR026590">
    <property type="entry name" value="Ssirtuin_cat_dom"/>
</dbReference>
<dbReference type="GO" id="GO:0017136">
    <property type="term" value="F:histone deacetylase activity, NAD-dependent"/>
    <property type="evidence" value="ECO:0007669"/>
    <property type="project" value="TreeGrafter"/>
</dbReference>
<evidence type="ECO:0000256" key="1">
    <source>
        <dbReference type="ARBA" id="ARBA00001947"/>
    </source>
</evidence>
<dbReference type="Proteomes" id="UP000663829">
    <property type="component" value="Unassembled WGS sequence"/>
</dbReference>
<keyword evidence="8" id="KW-0482">Metalloprotease</keyword>
<dbReference type="GO" id="GO:0046872">
    <property type="term" value="F:metal ion binding"/>
    <property type="evidence" value="ECO:0007669"/>
    <property type="project" value="UniProtKB-KW"/>
</dbReference>
<dbReference type="GO" id="GO:0070403">
    <property type="term" value="F:NAD+ binding"/>
    <property type="evidence" value="ECO:0007669"/>
    <property type="project" value="InterPro"/>
</dbReference>
<dbReference type="Gene3D" id="3.30.1600.10">
    <property type="entry name" value="SIR2/SIRT2 'Small Domain"/>
    <property type="match status" value="1"/>
</dbReference>
<organism evidence="15 18">
    <name type="scientific">Didymodactylos carnosus</name>
    <dbReference type="NCBI Taxonomy" id="1234261"/>
    <lineage>
        <taxon>Eukaryota</taxon>
        <taxon>Metazoa</taxon>
        <taxon>Spiralia</taxon>
        <taxon>Gnathifera</taxon>
        <taxon>Rotifera</taxon>
        <taxon>Eurotatoria</taxon>
        <taxon>Bdelloidea</taxon>
        <taxon>Philodinida</taxon>
        <taxon>Philodinidae</taxon>
        <taxon>Didymodactylos</taxon>
    </lineage>
</organism>
<evidence type="ECO:0000256" key="5">
    <source>
        <dbReference type="ARBA" id="ARBA00022801"/>
    </source>
</evidence>
<evidence type="ECO:0000256" key="3">
    <source>
        <dbReference type="ARBA" id="ARBA00022679"/>
    </source>
</evidence>
<evidence type="ECO:0000313" key="18">
    <source>
        <dbReference type="Proteomes" id="UP000663829"/>
    </source>
</evidence>
<keyword evidence="3" id="KW-0808">Transferase</keyword>
<accession>A0A814KBC9</accession>
<evidence type="ECO:0000313" key="15">
    <source>
        <dbReference type="EMBL" id="CAF1047132.1"/>
    </source>
</evidence>
<dbReference type="AlphaFoldDB" id="A0A814KBC9"/>
<feature type="domain" description="Deacetylase sirtuin-type" evidence="13">
    <location>
        <begin position="182"/>
        <end position="469"/>
    </location>
</feature>
<protein>
    <recommendedName>
        <fullName evidence="13">Deacetylase sirtuin-type domain-containing protein</fullName>
    </recommendedName>
</protein>
<dbReference type="CDD" id="cd01408">
    <property type="entry name" value="SIRT1"/>
    <property type="match status" value="1"/>
</dbReference>
<feature type="binding site" evidence="11">
    <location>
        <position position="318"/>
    </location>
    <ligand>
        <name>Zn(2+)</name>
        <dbReference type="ChEBI" id="CHEBI:29105"/>
    </ligand>
</feature>
<gene>
    <name evidence="15" type="ORF">GPM918_LOCUS16087</name>
    <name evidence="14" type="ORF">OVA965_LOCUS11831</name>
    <name evidence="17" type="ORF">SRO942_LOCUS16087</name>
    <name evidence="16" type="ORF">TMI583_LOCUS11835</name>
</gene>
<dbReference type="SUPFAM" id="SSF55486">
    <property type="entry name" value="Metalloproteases ('zincins'), catalytic domain"/>
    <property type="match status" value="1"/>
</dbReference>
<evidence type="ECO:0000259" key="13">
    <source>
        <dbReference type="PROSITE" id="PS50305"/>
    </source>
</evidence>
<dbReference type="Pfam" id="PF02146">
    <property type="entry name" value="SIR2"/>
    <property type="match status" value="1"/>
</dbReference>
<dbReference type="Proteomes" id="UP000681722">
    <property type="component" value="Unassembled WGS sequence"/>
</dbReference>
<keyword evidence="18" id="KW-1185">Reference proteome</keyword>
<dbReference type="OrthoDB" id="420264at2759"/>
<evidence type="ECO:0000256" key="12">
    <source>
        <dbReference type="SAM" id="MobiDB-lite"/>
    </source>
</evidence>
<keyword evidence="6 11" id="KW-0862">Zinc</keyword>
<feature type="binding site" evidence="11">
    <location>
        <position position="344"/>
    </location>
    <ligand>
        <name>Zn(2+)</name>
        <dbReference type="ChEBI" id="CHEBI:29105"/>
    </ligand>
</feature>
<keyword evidence="5" id="KW-0378">Hydrolase</keyword>
<dbReference type="Gene3D" id="3.40.390.10">
    <property type="entry name" value="Collagenase (Catalytic Domain)"/>
    <property type="match status" value="1"/>
</dbReference>
<dbReference type="PANTHER" id="PTHR11085:SF6">
    <property type="entry name" value="NAD-DEPENDENT PROTEIN DEACETYLASE SIRTUIN-2"/>
    <property type="match status" value="1"/>
</dbReference>
<dbReference type="PROSITE" id="PS50305">
    <property type="entry name" value="SIRTUIN"/>
    <property type="match status" value="1"/>
</dbReference>
<dbReference type="InterPro" id="IPR003000">
    <property type="entry name" value="Sirtuin"/>
</dbReference>
<dbReference type="EMBL" id="CAJNOK010004652">
    <property type="protein sequence ID" value="CAF0944814.1"/>
    <property type="molecule type" value="Genomic_DNA"/>
</dbReference>
<evidence type="ECO:0000313" key="17">
    <source>
        <dbReference type="EMBL" id="CAF3816889.1"/>
    </source>
</evidence>
<evidence type="ECO:0000256" key="9">
    <source>
        <dbReference type="ARBA" id="ARBA00048378"/>
    </source>
</evidence>
<evidence type="ECO:0000256" key="6">
    <source>
        <dbReference type="ARBA" id="ARBA00022833"/>
    </source>
</evidence>